<dbReference type="CDD" id="cd06526">
    <property type="entry name" value="metazoan_ACD"/>
    <property type="match status" value="1"/>
</dbReference>
<dbReference type="InterPro" id="IPR001436">
    <property type="entry name" value="Alpha-crystallin/sHSP_animal"/>
</dbReference>
<dbReference type="GO" id="GO:0005634">
    <property type="term" value="C:nucleus"/>
    <property type="evidence" value="ECO:0007669"/>
    <property type="project" value="TreeGrafter"/>
</dbReference>
<organism evidence="3 4">
    <name type="scientific">Podarcis lilfordi</name>
    <name type="common">Lilford's wall lizard</name>
    <dbReference type="NCBI Taxonomy" id="74358"/>
    <lineage>
        <taxon>Eukaryota</taxon>
        <taxon>Metazoa</taxon>
        <taxon>Chordata</taxon>
        <taxon>Craniata</taxon>
        <taxon>Vertebrata</taxon>
        <taxon>Euteleostomi</taxon>
        <taxon>Lepidosauria</taxon>
        <taxon>Squamata</taxon>
        <taxon>Bifurcata</taxon>
        <taxon>Unidentata</taxon>
        <taxon>Episquamata</taxon>
        <taxon>Laterata</taxon>
        <taxon>Lacertibaenia</taxon>
        <taxon>Lacertidae</taxon>
        <taxon>Podarcis</taxon>
    </lineage>
</organism>
<reference evidence="3" key="1">
    <citation type="submission" date="2022-12" db="EMBL/GenBank/DDBJ databases">
        <authorList>
            <person name="Alioto T."/>
            <person name="Alioto T."/>
            <person name="Gomez Garrido J."/>
        </authorList>
    </citation>
    <scope>NUCLEOTIDE SEQUENCE</scope>
</reference>
<dbReference type="GO" id="GO:0005737">
    <property type="term" value="C:cytoplasm"/>
    <property type="evidence" value="ECO:0007669"/>
    <property type="project" value="TreeGrafter"/>
</dbReference>
<dbReference type="PANTHER" id="PTHR45640:SF26">
    <property type="entry name" value="RE23625P"/>
    <property type="match status" value="1"/>
</dbReference>
<accession>A0AA35PSG8</accession>
<feature type="region of interest" description="Disordered" evidence="1">
    <location>
        <begin position="182"/>
        <end position="207"/>
    </location>
</feature>
<gene>
    <name evidence="3" type="ORF">PODLI_1B032031</name>
</gene>
<dbReference type="GO" id="GO:0042026">
    <property type="term" value="P:protein refolding"/>
    <property type="evidence" value="ECO:0007669"/>
    <property type="project" value="TreeGrafter"/>
</dbReference>
<proteinExistence type="predicted"/>
<dbReference type="Proteomes" id="UP001178461">
    <property type="component" value="Chromosome 18"/>
</dbReference>
<evidence type="ECO:0000313" key="3">
    <source>
        <dbReference type="EMBL" id="CAI5798789.1"/>
    </source>
</evidence>
<dbReference type="GO" id="GO:0051082">
    <property type="term" value="F:unfolded protein binding"/>
    <property type="evidence" value="ECO:0007669"/>
    <property type="project" value="TreeGrafter"/>
</dbReference>
<evidence type="ECO:0000259" key="2">
    <source>
        <dbReference type="Pfam" id="PF00011"/>
    </source>
</evidence>
<evidence type="ECO:0000313" key="4">
    <source>
        <dbReference type="Proteomes" id="UP001178461"/>
    </source>
</evidence>
<dbReference type="GO" id="GO:0009408">
    <property type="term" value="P:response to heat"/>
    <property type="evidence" value="ECO:0007669"/>
    <property type="project" value="TreeGrafter"/>
</dbReference>
<dbReference type="PANTHER" id="PTHR45640">
    <property type="entry name" value="HEAT SHOCK PROTEIN HSP-12.2-RELATED"/>
    <property type="match status" value="1"/>
</dbReference>
<dbReference type="Gene3D" id="2.60.40.790">
    <property type="match status" value="1"/>
</dbReference>
<sequence length="207" mass="22696">MASYSRYLLRMLPVRRWPLHGFGPVWLSGPQSAGEALWPAAGQSFVDRVAADVERQFVEMEAMSRAFFQASPLQKFLREASPEESVARDGEAGGKFRLSVDVDGFAPEDVAVQLDGRKLTVTAKRLREKTSEEGGCVREHHEVHRETLLPADVDLQAVTCSLASDGRLCIEAPRLAEAKAIPIDVKAADQQVPGTSAEENPEKPQEA</sequence>
<dbReference type="EMBL" id="OX395144">
    <property type="protein sequence ID" value="CAI5798789.1"/>
    <property type="molecule type" value="Genomic_DNA"/>
</dbReference>
<protein>
    <recommendedName>
        <fullName evidence="2">SHSP domain-containing protein</fullName>
    </recommendedName>
</protein>
<dbReference type="Pfam" id="PF00011">
    <property type="entry name" value="HSP20"/>
    <property type="match status" value="1"/>
</dbReference>
<feature type="domain" description="SHSP" evidence="2">
    <location>
        <begin position="93"/>
        <end position="184"/>
    </location>
</feature>
<name>A0AA35PSG8_9SAUR</name>
<dbReference type="InterPro" id="IPR002068">
    <property type="entry name" value="A-crystallin/Hsp20_dom"/>
</dbReference>
<dbReference type="AlphaFoldDB" id="A0AA35PSG8"/>
<dbReference type="InterPro" id="IPR008978">
    <property type="entry name" value="HSP20-like_chaperone"/>
</dbReference>
<evidence type="ECO:0000256" key="1">
    <source>
        <dbReference type="SAM" id="MobiDB-lite"/>
    </source>
</evidence>
<dbReference type="SUPFAM" id="SSF49764">
    <property type="entry name" value="HSP20-like chaperones"/>
    <property type="match status" value="1"/>
</dbReference>
<keyword evidence="4" id="KW-1185">Reference proteome</keyword>